<evidence type="ECO:0000313" key="8">
    <source>
        <dbReference type="Proteomes" id="UP001165413"/>
    </source>
</evidence>
<comment type="similarity">
    <text evidence="1">Belongs to the sigma-70 factor family. ECF subfamily.</text>
</comment>
<dbReference type="Pfam" id="PF08281">
    <property type="entry name" value="Sigma70_r4_2"/>
    <property type="match status" value="1"/>
</dbReference>
<gene>
    <name evidence="7" type="ORF">NLF92_04415</name>
</gene>
<keyword evidence="4" id="KW-0804">Transcription</keyword>
<dbReference type="Gene3D" id="1.10.1740.10">
    <property type="match status" value="1"/>
</dbReference>
<evidence type="ECO:0000259" key="6">
    <source>
        <dbReference type="Pfam" id="PF08281"/>
    </source>
</evidence>
<dbReference type="SUPFAM" id="SSF88659">
    <property type="entry name" value="Sigma3 and sigma4 domains of RNA polymerase sigma factors"/>
    <property type="match status" value="1"/>
</dbReference>
<dbReference type="InterPro" id="IPR014284">
    <property type="entry name" value="RNA_pol_sigma-70_dom"/>
</dbReference>
<feature type="domain" description="RNA polymerase sigma-70 region 2" evidence="5">
    <location>
        <begin position="35"/>
        <end position="101"/>
    </location>
</feature>
<dbReference type="InterPro" id="IPR013325">
    <property type="entry name" value="RNA_pol_sigma_r2"/>
</dbReference>
<protein>
    <submittedName>
        <fullName evidence="7">RNA polymerase sigma factor</fullName>
    </submittedName>
</protein>
<dbReference type="GO" id="GO:0006352">
    <property type="term" value="P:DNA-templated transcription initiation"/>
    <property type="evidence" value="ECO:0007669"/>
    <property type="project" value="InterPro"/>
</dbReference>
<proteinExistence type="inferred from homology"/>
<dbReference type="AlphaFoldDB" id="A0AA42BL29"/>
<dbReference type="GO" id="GO:0016987">
    <property type="term" value="F:sigma factor activity"/>
    <property type="evidence" value="ECO:0007669"/>
    <property type="project" value="UniProtKB-KW"/>
</dbReference>
<sequence>MAYVAEDTSLQAQLETELALVHATQQGDIQAYQQLYSMHVNKVYSLAYRLTGEHGMAEDATQEVFIQLWQKIGGFAGNSRFSTWLYSVASNVTITYMRKQKSWLQQVFSQETVVVPEPSTQDSTVNLDQLIIKLPEQARIVFVLHALEGRGHEDIATTLNIASGTSKAQFHRAKTLLQEWMNDAE</sequence>
<dbReference type="Pfam" id="PF04542">
    <property type="entry name" value="Sigma70_r2"/>
    <property type="match status" value="1"/>
</dbReference>
<name>A0AA42BL29_9ALTE</name>
<evidence type="ECO:0000256" key="4">
    <source>
        <dbReference type="ARBA" id="ARBA00023163"/>
    </source>
</evidence>
<dbReference type="NCBIfam" id="TIGR02937">
    <property type="entry name" value="sigma70-ECF"/>
    <property type="match status" value="1"/>
</dbReference>
<evidence type="ECO:0000256" key="3">
    <source>
        <dbReference type="ARBA" id="ARBA00023082"/>
    </source>
</evidence>
<keyword evidence="3" id="KW-0731">Sigma factor</keyword>
<evidence type="ECO:0000259" key="5">
    <source>
        <dbReference type="Pfam" id="PF04542"/>
    </source>
</evidence>
<organism evidence="7 8">
    <name type="scientific">Opacimonas viscosa</name>
    <dbReference type="NCBI Taxonomy" id="2961944"/>
    <lineage>
        <taxon>Bacteria</taxon>
        <taxon>Pseudomonadati</taxon>
        <taxon>Pseudomonadota</taxon>
        <taxon>Gammaproteobacteria</taxon>
        <taxon>Alteromonadales</taxon>
        <taxon>Alteromonadaceae</taxon>
        <taxon>Opacimonas</taxon>
    </lineage>
</organism>
<feature type="domain" description="RNA polymerase sigma factor 70 region 4 type 2" evidence="6">
    <location>
        <begin position="126"/>
        <end position="176"/>
    </location>
</feature>
<evidence type="ECO:0000256" key="1">
    <source>
        <dbReference type="ARBA" id="ARBA00010641"/>
    </source>
</evidence>
<evidence type="ECO:0000256" key="2">
    <source>
        <dbReference type="ARBA" id="ARBA00023015"/>
    </source>
</evidence>
<dbReference type="SUPFAM" id="SSF88946">
    <property type="entry name" value="Sigma2 domain of RNA polymerase sigma factors"/>
    <property type="match status" value="1"/>
</dbReference>
<keyword evidence="2" id="KW-0805">Transcription regulation</keyword>
<dbReference type="InterPro" id="IPR013249">
    <property type="entry name" value="RNA_pol_sigma70_r4_t2"/>
</dbReference>
<dbReference type="PANTHER" id="PTHR43133">
    <property type="entry name" value="RNA POLYMERASE ECF-TYPE SIGMA FACTO"/>
    <property type="match status" value="1"/>
</dbReference>
<keyword evidence="8" id="KW-1185">Reference proteome</keyword>
<accession>A0AA42BL29</accession>
<dbReference type="Proteomes" id="UP001165413">
    <property type="component" value="Unassembled WGS sequence"/>
</dbReference>
<dbReference type="InterPro" id="IPR036388">
    <property type="entry name" value="WH-like_DNA-bd_sf"/>
</dbReference>
<dbReference type="EMBL" id="JANATA010000005">
    <property type="protein sequence ID" value="MCP3428184.1"/>
    <property type="molecule type" value="Genomic_DNA"/>
</dbReference>
<dbReference type="PANTHER" id="PTHR43133:SF46">
    <property type="entry name" value="RNA POLYMERASE SIGMA-70 FACTOR ECF SUBFAMILY"/>
    <property type="match status" value="1"/>
</dbReference>
<dbReference type="InterPro" id="IPR013324">
    <property type="entry name" value="RNA_pol_sigma_r3/r4-like"/>
</dbReference>
<dbReference type="InterPro" id="IPR007627">
    <property type="entry name" value="RNA_pol_sigma70_r2"/>
</dbReference>
<reference evidence="7" key="1">
    <citation type="submission" date="2022-07" db="EMBL/GenBank/DDBJ databases">
        <title>Characterization of the Novel Bacterium Alteromonas immobilis LMIT006 and Alteromonas gregis LMIT007.</title>
        <authorList>
            <person name="Lin X."/>
        </authorList>
    </citation>
    <scope>NUCLEOTIDE SEQUENCE</scope>
    <source>
        <strain evidence="7">LMIT007</strain>
    </source>
</reference>
<dbReference type="RefSeq" id="WP_254099283.1">
    <property type="nucleotide sequence ID" value="NZ_JANATA010000005.1"/>
</dbReference>
<dbReference type="InterPro" id="IPR039425">
    <property type="entry name" value="RNA_pol_sigma-70-like"/>
</dbReference>
<dbReference type="Gene3D" id="1.10.10.10">
    <property type="entry name" value="Winged helix-like DNA-binding domain superfamily/Winged helix DNA-binding domain"/>
    <property type="match status" value="1"/>
</dbReference>
<dbReference type="GO" id="GO:0003677">
    <property type="term" value="F:DNA binding"/>
    <property type="evidence" value="ECO:0007669"/>
    <property type="project" value="InterPro"/>
</dbReference>
<comment type="caution">
    <text evidence="7">The sequence shown here is derived from an EMBL/GenBank/DDBJ whole genome shotgun (WGS) entry which is preliminary data.</text>
</comment>
<evidence type="ECO:0000313" key="7">
    <source>
        <dbReference type="EMBL" id="MCP3428184.1"/>
    </source>
</evidence>